<protein>
    <submittedName>
        <fullName evidence="2">MSP domain-containing protein</fullName>
    </submittedName>
</protein>
<name>A0A7E4ZQR2_PANRE</name>
<dbReference type="Proteomes" id="UP000492821">
    <property type="component" value="Unassembled WGS sequence"/>
</dbReference>
<proteinExistence type="predicted"/>
<evidence type="ECO:0000313" key="2">
    <source>
        <dbReference type="WBParaSite" id="Pan_g11794.t1"/>
    </source>
</evidence>
<organism evidence="1 2">
    <name type="scientific">Panagrellus redivivus</name>
    <name type="common">Microworm</name>
    <dbReference type="NCBI Taxonomy" id="6233"/>
    <lineage>
        <taxon>Eukaryota</taxon>
        <taxon>Metazoa</taxon>
        <taxon>Ecdysozoa</taxon>
        <taxon>Nematoda</taxon>
        <taxon>Chromadorea</taxon>
        <taxon>Rhabditida</taxon>
        <taxon>Tylenchina</taxon>
        <taxon>Panagrolaimomorpha</taxon>
        <taxon>Panagrolaimoidea</taxon>
        <taxon>Panagrolaimidae</taxon>
        <taxon>Panagrellus</taxon>
    </lineage>
</organism>
<dbReference type="AlphaFoldDB" id="A0A7E4ZQR2"/>
<accession>A0A7E4ZQR2</accession>
<sequence length="76" mass="8572">MLKHQIFTPVTTAIIKLAPDPIPFSLSIRKDGNKAHYACQSTFPPPETRFQNNVNQFHRKSDPISNPTLQGRQAIT</sequence>
<keyword evidence="1" id="KW-1185">Reference proteome</keyword>
<dbReference type="WBParaSite" id="Pan_g11794.t1">
    <property type="protein sequence ID" value="Pan_g11794.t1"/>
    <property type="gene ID" value="Pan_g11794"/>
</dbReference>
<reference evidence="2" key="2">
    <citation type="submission" date="2020-10" db="UniProtKB">
        <authorList>
            <consortium name="WormBaseParasite"/>
        </authorList>
    </citation>
    <scope>IDENTIFICATION</scope>
</reference>
<reference evidence="1" key="1">
    <citation type="journal article" date="2013" name="Genetics">
        <title>The draft genome and transcriptome of Panagrellus redivivus are shaped by the harsh demands of a free-living lifestyle.</title>
        <authorList>
            <person name="Srinivasan J."/>
            <person name="Dillman A.R."/>
            <person name="Macchietto M.G."/>
            <person name="Heikkinen L."/>
            <person name="Lakso M."/>
            <person name="Fracchia K.M."/>
            <person name="Antoshechkin I."/>
            <person name="Mortazavi A."/>
            <person name="Wong G."/>
            <person name="Sternberg P.W."/>
        </authorList>
    </citation>
    <scope>NUCLEOTIDE SEQUENCE [LARGE SCALE GENOMIC DNA]</scope>
    <source>
        <strain evidence="1">MT8872</strain>
    </source>
</reference>
<evidence type="ECO:0000313" key="1">
    <source>
        <dbReference type="Proteomes" id="UP000492821"/>
    </source>
</evidence>